<protein>
    <recommendedName>
        <fullName evidence="4">Phage tail lysozyme domain-containing protein</fullName>
    </recommendedName>
</protein>
<dbReference type="EMBL" id="QNUE01000017">
    <property type="protein sequence ID" value="REC65213.1"/>
    <property type="molecule type" value="Genomic_DNA"/>
</dbReference>
<reference evidence="2 3" key="1">
    <citation type="journal article" date="2007" name="Int. J. Syst. Evol. Microbiol.">
        <title>Chryseobacterium flavum sp. nov., isolated from polluted soil.</title>
        <authorList>
            <person name="Zhou Y."/>
            <person name="Dong J."/>
            <person name="Wang X."/>
            <person name="Huang X."/>
            <person name="Zhang K.Y."/>
            <person name="Zhang Y.Q."/>
            <person name="Guo Y.F."/>
            <person name="Lai R."/>
            <person name="Li W.J."/>
        </authorList>
    </citation>
    <scope>NUCLEOTIDE SEQUENCE [LARGE SCALE GENOMIC DNA]</scope>
    <source>
        <strain evidence="2 3">KCTC 12877</strain>
    </source>
</reference>
<dbReference type="RefSeq" id="WP_115963129.1">
    <property type="nucleotide sequence ID" value="NZ_CBCRVL010000015.1"/>
</dbReference>
<feature type="region of interest" description="Disordered" evidence="1">
    <location>
        <begin position="767"/>
        <end position="798"/>
    </location>
</feature>
<keyword evidence="3" id="KW-1185">Reference proteome</keyword>
<dbReference type="OrthoDB" id="1183903at2"/>
<sequence length="884" mass="98058">MIGNIIGSQNPLTETAYSYEISASGLLGNFGSEYEWYLYKKQKSGSWKDITGTPKKGKKVTYTFGEIALGIEFEMKVYEIKQGILPGMPSSKQLAARLILIPTSNKVPKINKVVLFNRAGKDVNKASYRDTLIAQAHCVAMFNKEIEFHLWEDDAAGKGHDAAVNRNNRHNKTYKARVNEKGIAEVSIPLMTDEKILRQMANRFLMNGDKDEGANHEYYVTASYTGKIQGASQVNVDVANPDYKKGQSPSQPKPKPQNNTPKFPSGQGGGTKQPDPKGNILDAVFINDNGKELSKVSVGDKVRIRIHSKNMVGKHIQYVIWESDTTSHDEVYRSGNIKIPADVCDTSGFVITKAIFDKGIDSPIGDPDSDKQHYFIEIISKDLSEESKKFGVDSDGLIEVEKLKSAAGVQNQPKPEKKGSCICQEQYKDLVWGGKVSCEFRKKVIQICAELWGENRKMDMANGLMAVMNVETASSFKAHQIMGQTLKNVNSITKDDFWLVQKDKKTGKEIRTSRAVGLIQFTQSALQSIGEFTPGSGFDKLHEVKLRFAKMGEVKQLDYVKKYFASSKDKIKSPEDIYLHVFAPKGVNESDHYVLYEKGTIEYTQNASVDTKSKGVNKGDGKIQRSEILERYHDSYNEGKNSKVKTFTCEYVTQSAGKNSNSGFYIYRNGNIKYIEGKNSIAYYVQIKEGSNTFKKLYTLTKNSFGLVKFPDSGDGFNRYGPIDIGGASSIENVGKGDHYLLPQTAAALFGIISEIKDKKWEISLGDMSSENGSDPTSSPSKAKTHHAGHGHKGKQSGLNIDFRYLDKNGKSFQGLSSSSSFDDSKNKIFFEIASKFGFNKNYATGKSYAGVNSKVGGHYDHGHIGALSIEFETVQTIDAHIEQ</sequence>
<evidence type="ECO:0000256" key="1">
    <source>
        <dbReference type="SAM" id="MobiDB-lite"/>
    </source>
</evidence>
<evidence type="ECO:0000313" key="3">
    <source>
        <dbReference type="Proteomes" id="UP000256769"/>
    </source>
</evidence>
<feature type="compositionally biased region" description="Low complexity" evidence="1">
    <location>
        <begin position="246"/>
        <end position="262"/>
    </location>
</feature>
<dbReference type="Proteomes" id="UP000256769">
    <property type="component" value="Unassembled WGS sequence"/>
</dbReference>
<dbReference type="AlphaFoldDB" id="A0A3D9CHF7"/>
<evidence type="ECO:0008006" key="4">
    <source>
        <dbReference type="Google" id="ProtNLM"/>
    </source>
</evidence>
<accession>A0A3D9CHF7</accession>
<evidence type="ECO:0000313" key="2">
    <source>
        <dbReference type="EMBL" id="REC65213.1"/>
    </source>
</evidence>
<feature type="compositionally biased region" description="Polar residues" evidence="1">
    <location>
        <begin position="767"/>
        <end position="781"/>
    </location>
</feature>
<gene>
    <name evidence="2" type="ORF">DRF59_17330</name>
</gene>
<feature type="compositionally biased region" description="Basic residues" evidence="1">
    <location>
        <begin position="783"/>
        <end position="795"/>
    </location>
</feature>
<proteinExistence type="predicted"/>
<feature type="region of interest" description="Disordered" evidence="1">
    <location>
        <begin position="239"/>
        <end position="279"/>
    </location>
</feature>
<comment type="caution">
    <text evidence="2">The sequence shown here is derived from an EMBL/GenBank/DDBJ whole genome shotgun (WGS) entry which is preliminary data.</text>
</comment>
<organism evidence="2 3">
    <name type="scientific">Chryseobacterium flavum</name>
    <dbReference type="NCBI Taxonomy" id="415851"/>
    <lineage>
        <taxon>Bacteria</taxon>
        <taxon>Pseudomonadati</taxon>
        <taxon>Bacteroidota</taxon>
        <taxon>Flavobacteriia</taxon>
        <taxon>Flavobacteriales</taxon>
        <taxon>Weeksellaceae</taxon>
        <taxon>Chryseobacterium group</taxon>
        <taxon>Chryseobacterium</taxon>
    </lineage>
</organism>
<name>A0A3D9CHF7_9FLAO</name>